<sequence length="260" mass="28712">MRRKVLAILMLLACLPASASTSEFREKLRITLTAQYYPPYIDSAAAEAPLTRIVTNAFRLANVDVALAEVPNNRAISGVTQGLYEGSYGWGHTAERAEKLLYSAKPIFDLRVVFFHRNGEEFPWEQLSDLKKITIGAVQGNFYSPEFSSLQSRGVLKTDLAPSDISNFRKLLSGRVDLVPIDAGTGQLILQKHFTAAERSRISMQNKAIAVVPVYVVINKKLPRAAELMIRFDAGFQQLSESGQLTKILEASKVNAPAGR</sequence>
<evidence type="ECO:0000256" key="1">
    <source>
        <dbReference type="SAM" id="SignalP"/>
    </source>
</evidence>
<accession>A0A941DPT5</accession>
<dbReference type="PANTHER" id="PTHR35936">
    <property type="entry name" value="MEMBRANE-BOUND LYTIC MUREIN TRANSGLYCOSYLASE F"/>
    <property type="match status" value="1"/>
</dbReference>
<dbReference type="Gene3D" id="3.40.190.10">
    <property type="entry name" value="Periplasmic binding protein-like II"/>
    <property type="match status" value="2"/>
</dbReference>
<feature type="signal peptide" evidence="1">
    <location>
        <begin position="1"/>
        <end position="19"/>
    </location>
</feature>
<protein>
    <submittedName>
        <fullName evidence="2">Transporter substrate-binding domain-containing protein</fullName>
    </submittedName>
</protein>
<feature type="chain" id="PRO_5037873793" evidence="1">
    <location>
        <begin position="20"/>
        <end position="260"/>
    </location>
</feature>
<evidence type="ECO:0000313" key="2">
    <source>
        <dbReference type="EMBL" id="MBR7783825.1"/>
    </source>
</evidence>
<keyword evidence="1" id="KW-0732">Signal</keyword>
<reference evidence="2" key="1">
    <citation type="submission" date="2021-04" db="EMBL/GenBank/DDBJ databases">
        <title>novel species isolated from subtropical streams in China.</title>
        <authorList>
            <person name="Lu H."/>
        </authorList>
    </citation>
    <scope>NUCLEOTIDE SEQUENCE</scope>
    <source>
        <strain evidence="2">LFS511W</strain>
    </source>
</reference>
<dbReference type="PANTHER" id="PTHR35936:SF25">
    <property type="entry name" value="ABC TRANSPORTER SUBSTRATE-BINDING PROTEIN"/>
    <property type="match status" value="1"/>
</dbReference>
<comment type="caution">
    <text evidence="2">The sequence shown here is derived from an EMBL/GenBank/DDBJ whole genome shotgun (WGS) entry which is preliminary data.</text>
</comment>
<dbReference type="SUPFAM" id="SSF53850">
    <property type="entry name" value="Periplasmic binding protein-like II"/>
    <property type="match status" value="1"/>
</dbReference>
<name>A0A941DPT5_9BURK</name>
<evidence type="ECO:0000313" key="3">
    <source>
        <dbReference type="Proteomes" id="UP000680067"/>
    </source>
</evidence>
<gene>
    <name evidence="2" type="ORF">KDM89_16890</name>
</gene>
<dbReference type="Proteomes" id="UP000680067">
    <property type="component" value="Unassembled WGS sequence"/>
</dbReference>
<keyword evidence="3" id="KW-1185">Reference proteome</keyword>
<proteinExistence type="predicted"/>
<dbReference type="EMBL" id="JAGSPN010000015">
    <property type="protein sequence ID" value="MBR7783825.1"/>
    <property type="molecule type" value="Genomic_DNA"/>
</dbReference>
<organism evidence="2 3">
    <name type="scientific">Undibacterium luofuense</name>
    <dbReference type="NCBI Taxonomy" id="2828733"/>
    <lineage>
        <taxon>Bacteria</taxon>
        <taxon>Pseudomonadati</taxon>
        <taxon>Pseudomonadota</taxon>
        <taxon>Betaproteobacteria</taxon>
        <taxon>Burkholderiales</taxon>
        <taxon>Oxalobacteraceae</taxon>
        <taxon>Undibacterium</taxon>
    </lineage>
</organism>
<dbReference type="AlphaFoldDB" id="A0A941DPT5"/>
<dbReference type="RefSeq" id="WP_212689098.1">
    <property type="nucleotide sequence ID" value="NZ_JAGSPN010000015.1"/>
</dbReference>